<dbReference type="InterPro" id="IPR003439">
    <property type="entry name" value="ABC_transporter-like_ATP-bd"/>
</dbReference>
<dbReference type="GO" id="GO:0005524">
    <property type="term" value="F:ATP binding"/>
    <property type="evidence" value="ECO:0007669"/>
    <property type="project" value="UniProtKB-KW"/>
</dbReference>
<gene>
    <name evidence="7" type="ORF">B0I29_119102</name>
</gene>
<dbReference type="Pfam" id="PF00005">
    <property type="entry name" value="ABC_tran"/>
    <property type="match status" value="1"/>
</dbReference>
<dbReference type="InterPro" id="IPR003593">
    <property type="entry name" value="AAA+_ATPase"/>
</dbReference>
<dbReference type="Proteomes" id="UP000249341">
    <property type="component" value="Unassembled WGS sequence"/>
</dbReference>
<keyword evidence="2" id="KW-0813">Transport</keyword>
<evidence type="ECO:0000256" key="5">
    <source>
        <dbReference type="SAM" id="MobiDB-lite"/>
    </source>
</evidence>
<keyword evidence="8" id="KW-1185">Reference proteome</keyword>
<dbReference type="PROSITE" id="PS00211">
    <property type="entry name" value="ABC_TRANSPORTER_1"/>
    <property type="match status" value="1"/>
</dbReference>
<organism evidence="7 8">
    <name type="scientific">Actinoplanes lutulentus</name>
    <dbReference type="NCBI Taxonomy" id="1287878"/>
    <lineage>
        <taxon>Bacteria</taxon>
        <taxon>Bacillati</taxon>
        <taxon>Actinomycetota</taxon>
        <taxon>Actinomycetes</taxon>
        <taxon>Micromonosporales</taxon>
        <taxon>Micromonosporaceae</taxon>
        <taxon>Actinoplanes</taxon>
    </lineage>
</organism>
<reference evidence="7 8" key="1">
    <citation type="submission" date="2018-06" db="EMBL/GenBank/DDBJ databases">
        <title>Genomic Encyclopedia of Type Strains, Phase III (KMG-III): the genomes of soil and plant-associated and newly described type strains.</title>
        <authorList>
            <person name="Whitman W."/>
        </authorList>
    </citation>
    <scope>NUCLEOTIDE SEQUENCE [LARGE SCALE GENOMIC DNA]</scope>
    <source>
        <strain evidence="7 8">CGMCC 4.7090</strain>
    </source>
</reference>
<protein>
    <submittedName>
        <fullName evidence="7">ABC transporter family protein</fullName>
    </submittedName>
</protein>
<keyword evidence="3" id="KW-0547">Nucleotide-binding</keyword>
<evidence type="ECO:0000256" key="1">
    <source>
        <dbReference type="ARBA" id="ARBA00005417"/>
    </source>
</evidence>
<dbReference type="CDD" id="cd03257">
    <property type="entry name" value="ABC_NikE_OppD_transporters"/>
    <property type="match status" value="1"/>
</dbReference>
<evidence type="ECO:0000313" key="7">
    <source>
        <dbReference type="EMBL" id="RAK28765.1"/>
    </source>
</evidence>
<dbReference type="InterPro" id="IPR050319">
    <property type="entry name" value="ABC_transp_ATP-bind"/>
</dbReference>
<dbReference type="RefSeq" id="WP_111653218.1">
    <property type="nucleotide sequence ID" value="NZ_JACHWI010000006.1"/>
</dbReference>
<dbReference type="OrthoDB" id="3504674at2"/>
<dbReference type="GO" id="GO:0016887">
    <property type="term" value="F:ATP hydrolysis activity"/>
    <property type="evidence" value="ECO:0007669"/>
    <property type="project" value="InterPro"/>
</dbReference>
<evidence type="ECO:0000313" key="8">
    <source>
        <dbReference type="Proteomes" id="UP000249341"/>
    </source>
</evidence>
<evidence type="ECO:0000256" key="4">
    <source>
        <dbReference type="ARBA" id="ARBA00022840"/>
    </source>
</evidence>
<dbReference type="EMBL" id="QLMJ01000019">
    <property type="protein sequence ID" value="RAK28765.1"/>
    <property type="molecule type" value="Genomic_DNA"/>
</dbReference>
<dbReference type="AlphaFoldDB" id="A0A327Z6Z2"/>
<dbReference type="SUPFAM" id="SSF52540">
    <property type="entry name" value="P-loop containing nucleoside triphosphate hydrolases"/>
    <property type="match status" value="1"/>
</dbReference>
<dbReference type="InterPro" id="IPR027417">
    <property type="entry name" value="P-loop_NTPase"/>
</dbReference>
<comment type="similarity">
    <text evidence="1">Belongs to the ABC transporter superfamily.</text>
</comment>
<dbReference type="Gene3D" id="3.40.50.300">
    <property type="entry name" value="P-loop containing nucleotide triphosphate hydrolases"/>
    <property type="match status" value="1"/>
</dbReference>
<dbReference type="PROSITE" id="PS50893">
    <property type="entry name" value="ABC_TRANSPORTER_2"/>
    <property type="match status" value="1"/>
</dbReference>
<dbReference type="PANTHER" id="PTHR43776:SF7">
    <property type="entry name" value="D,D-DIPEPTIDE TRANSPORT ATP-BINDING PROTEIN DDPF-RELATED"/>
    <property type="match status" value="1"/>
</dbReference>
<proteinExistence type="inferred from homology"/>
<accession>A0A327Z6Z2</accession>
<dbReference type="PANTHER" id="PTHR43776">
    <property type="entry name" value="TRANSPORT ATP-BINDING PROTEIN"/>
    <property type="match status" value="1"/>
</dbReference>
<name>A0A327Z6Z2_9ACTN</name>
<sequence>MSDALQVRDLRKVFSGSGGDFVAVEGISFDLPSGGSLALVGESGSGKTTTARMIAGLEQPTAGSVLVHGVNRPRLPWPRRQRRVLARQVQMVFQDPNSSLDPAQTVAASLDEVLRIHFDRDAAWRADRIRDLLAHVGLQERHVSVHPRRLSGGERQRVAIARALAVEPTVLVLDEAVSALDVSVQAHVLNLLTDLREELGLTYLFVSHDLAVVRQIADECVVMCDGHVEETGPIEAILEDPRSDYTRQLLAAIPRPGWTPTARVASKPGPAAPLTTSES</sequence>
<comment type="caution">
    <text evidence="7">The sequence shown here is derived from an EMBL/GenBank/DDBJ whole genome shotgun (WGS) entry which is preliminary data.</text>
</comment>
<dbReference type="GO" id="GO:0055085">
    <property type="term" value="P:transmembrane transport"/>
    <property type="evidence" value="ECO:0007669"/>
    <property type="project" value="UniProtKB-ARBA"/>
</dbReference>
<feature type="region of interest" description="Disordered" evidence="5">
    <location>
        <begin position="258"/>
        <end position="279"/>
    </location>
</feature>
<dbReference type="InterPro" id="IPR017871">
    <property type="entry name" value="ABC_transporter-like_CS"/>
</dbReference>
<evidence type="ECO:0000256" key="2">
    <source>
        <dbReference type="ARBA" id="ARBA00022448"/>
    </source>
</evidence>
<feature type="domain" description="ABC transporter" evidence="6">
    <location>
        <begin position="5"/>
        <end position="250"/>
    </location>
</feature>
<evidence type="ECO:0000256" key="3">
    <source>
        <dbReference type="ARBA" id="ARBA00022741"/>
    </source>
</evidence>
<keyword evidence="4" id="KW-0067">ATP-binding</keyword>
<evidence type="ECO:0000259" key="6">
    <source>
        <dbReference type="PROSITE" id="PS50893"/>
    </source>
</evidence>
<dbReference type="SMART" id="SM00382">
    <property type="entry name" value="AAA"/>
    <property type="match status" value="1"/>
</dbReference>